<dbReference type="CDD" id="cd02224">
    <property type="entry name" value="cupin_SPO2919-like"/>
    <property type="match status" value="1"/>
</dbReference>
<dbReference type="GO" id="GO:0046872">
    <property type="term" value="F:metal ion binding"/>
    <property type="evidence" value="ECO:0007669"/>
    <property type="project" value="UniProtKB-KW"/>
</dbReference>
<protein>
    <submittedName>
        <fullName evidence="3">Transcriptional regulator</fullName>
    </submittedName>
</protein>
<dbReference type="Pfam" id="PF07883">
    <property type="entry name" value="Cupin_2"/>
    <property type="match status" value="1"/>
</dbReference>
<dbReference type="InterPro" id="IPR013096">
    <property type="entry name" value="Cupin_2"/>
</dbReference>
<evidence type="ECO:0000259" key="2">
    <source>
        <dbReference type="Pfam" id="PF07883"/>
    </source>
</evidence>
<keyword evidence="1" id="KW-0479">Metal-binding</keyword>
<gene>
    <name evidence="3" type="ORF">CHU93_08455</name>
</gene>
<evidence type="ECO:0000313" key="3">
    <source>
        <dbReference type="EMBL" id="OYQ28849.1"/>
    </source>
</evidence>
<dbReference type="Proteomes" id="UP000216991">
    <property type="component" value="Unassembled WGS sequence"/>
</dbReference>
<name>A0A255YI26_9SPHN</name>
<reference evidence="3 4" key="1">
    <citation type="submission" date="2017-07" db="EMBL/GenBank/DDBJ databases">
        <title>Sandarakinorhabdus cyanobacteriorum sp. nov., a novel bacterium isolated from cyanobacterial aggregates in a eutrophic lake.</title>
        <authorList>
            <person name="Cai H."/>
        </authorList>
    </citation>
    <scope>NUCLEOTIDE SEQUENCE [LARGE SCALE GENOMIC DNA]</scope>
    <source>
        <strain evidence="3 4">TH057</strain>
    </source>
</reference>
<dbReference type="PANTHER" id="PTHR35848:SF9">
    <property type="entry name" value="SLL1358 PROTEIN"/>
    <property type="match status" value="1"/>
</dbReference>
<sequence>MPKIDPAALPVNRGSNYLPPYQEAVAGRVWQAVAAAGELTQFGANLVTLEPGAWSSQRHWHSHEDEMVVMLAGEAVLVEEDGETLLRPGDIACFPAGSANGHHLQNRSALPCRFLAIGTDRIEIDECHYPDIDMHLDPQGFRRKS</sequence>
<accession>A0A255YI26</accession>
<dbReference type="AlphaFoldDB" id="A0A255YI26"/>
<dbReference type="RefSeq" id="WP_094473653.1">
    <property type="nucleotide sequence ID" value="NZ_NOXT01000107.1"/>
</dbReference>
<dbReference type="InterPro" id="IPR011051">
    <property type="entry name" value="RmlC_Cupin_sf"/>
</dbReference>
<keyword evidence="4" id="KW-1185">Reference proteome</keyword>
<dbReference type="EMBL" id="NOXT01000107">
    <property type="protein sequence ID" value="OYQ28849.1"/>
    <property type="molecule type" value="Genomic_DNA"/>
</dbReference>
<evidence type="ECO:0000313" key="4">
    <source>
        <dbReference type="Proteomes" id="UP000216991"/>
    </source>
</evidence>
<feature type="domain" description="Cupin type-2" evidence="2">
    <location>
        <begin position="46"/>
        <end position="117"/>
    </location>
</feature>
<dbReference type="InterPro" id="IPR051610">
    <property type="entry name" value="GPI/OXD"/>
</dbReference>
<dbReference type="PANTHER" id="PTHR35848">
    <property type="entry name" value="OXALATE-BINDING PROTEIN"/>
    <property type="match status" value="1"/>
</dbReference>
<comment type="caution">
    <text evidence="3">The sequence shown here is derived from an EMBL/GenBank/DDBJ whole genome shotgun (WGS) entry which is preliminary data.</text>
</comment>
<proteinExistence type="predicted"/>
<dbReference type="OrthoDB" id="5290459at2"/>
<dbReference type="SUPFAM" id="SSF51182">
    <property type="entry name" value="RmlC-like cupins"/>
    <property type="match status" value="1"/>
</dbReference>
<dbReference type="Gene3D" id="2.60.120.10">
    <property type="entry name" value="Jelly Rolls"/>
    <property type="match status" value="1"/>
</dbReference>
<evidence type="ECO:0000256" key="1">
    <source>
        <dbReference type="ARBA" id="ARBA00022723"/>
    </source>
</evidence>
<organism evidence="3 4">
    <name type="scientific">Sandarakinorhabdus cyanobacteriorum</name>
    <dbReference type="NCBI Taxonomy" id="1981098"/>
    <lineage>
        <taxon>Bacteria</taxon>
        <taxon>Pseudomonadati</taxon>
        <taxon>Pseudomonadota</taxon>
        <taxon>Alphaproteobacteria</taxon>
        <taxon>Sphingomonadales</taxon>
        <taxon>Sphingosinicellaceae</taxon>
        <taxon>Sandarakinorhabdus</taxon>
    </lineage>
</organism>
<dbReference type="InterPro" id="IPR014710">
    <property type="entry name" value="RmlC-like_jellyroll"/>
</dbReference>